<dbReference type="RefSeq" id="WP_013613952.1">
    <property type="nucleotide sequence ID" value="NC_015161.1"/>
</dbReference>
<keyword evidence="6 11" id="KW-0808">Transferase</keyword>
<dbReference type="UniPathway" id="UPA00344"/>
<comment type="pathway">
    <text evidence="3 11">Cofactor biosynthesis; molybdopterin biosynthesis.</text>
</comment>
<dbReference type="InterPro" id="IPR036425">
    <property type="entry name" value="MoaB/Mog-like_dom_sf"/>
</dbReference>
<evidence type="ECO:0000256" key="4">
    <source>
        <dbReference type="ARBA" id="ARBA00010763"/>
    </source>
</evidence>
<evidence type="ECO:0000313" key="14">
    <source>
        <dbReference type="Proteomes" id="UP000007718"/>
    </source>
</evidence>
<evidence type="ECO:0000256" key="8">
    <source>
        <dbReference type="ARBA" id="ARBA00022842"/>
    </source>
</evidence>
<dbReference type="InterPro" id="IPR038987">
    <property type="entry name" value="MoeA-like"/>
</dbReference>
<evidence type="ECO:0000256" key="3">
    <source>
        <dbReference type="ARBA" id="ARBA00005046"/>
    </source>
</evidence>
<evidence type="ECO:0000256" key="2">
    <source>
        <dbReference type="ARBA" id="ARBA00002901"/>
    </source>
</evidence>
<dbReference type="GO" id="GO:0005829">
    <property type="term" value="C:cytosol"/>
    <property type="evidence" value="ECO:0007669"/>
    <property type="project" value="TreeGrafter"/>
</dbReference>
<dbReference type="InterPro" id="IPR005110">
    <property type="entry name" value="MoeA_linker/N"/>
</dbReference>
<dbReference type="SUPFAM" id="SSF63867">
    <property type="entry name" value="MoeA C-terminal domain-like"/>
    <property type="match status" value="1"/>
</dbReference>
<dbReference type="Gene3D" id="3.40.980.10">
    <property type="entry name" value="MoaB/Mog-like domain"/>
    <property type="match status" value="1"/>
</dbReference>
<organism evidence="13 14">
    <name type="scientific">Deinococcus proteolyticus (strain ATCC 35074 / DSM 20540 / JCM 6276 / NBRC 101906 / NCIMB 13154 / VKM Ac-1939 / CCM 2703 / MRP)</name>
    <dbReference type="NCBI Taxonomy" id="693977"/>
    <lineage>
        <taxon>Bacteria</taxon>
        <taxon>Thermotogati</taxon>
        <taxon>Deinococcota</taxon>
        <taxon>Deinococci</taxon>
        <taxon>Deinococcales</taxon>
        <taxon>Deinococcaceae</taxon>
        <taxon>Deinococcus</taxon>
    </lineage>
</organism>
<dbReference type="Pfam" id="PF03454">
    <property type="entry name" value="MoeA_C"/>
    <property type="match status" value="1"/>
</dbReference>
<dbReference type="FunFam" id="3.40.980.10:FF:000004">
    <property type="entry name" value="Molybdopterin molybdenumtransferase"/>
    <property type="match status" value="1"/>
</dbReference>
<dbReference type="STRING" id="693977.Deipr_0170"/>
<dbReference type="SUPFAM" id="SSF63882">
    <property type="entry name" value="MoeA N-terminal region -like"/>
    <property type="match status" value="1"/>
</dbReference>
<dbReference type="eggNOG" id="COG0303">
    <property type="taxonomic scope" value="Bacteria"/>
</dbReference>
<reference evidence="13 14" key="2">
    <citation type="journal article" date="2012" name="Stand. Genomic Sci.">
        <title>Complete genome sequence of the orange-red pigmented, radioresistant Deinococcus proteolyticus type strain (MRP(T)).</title>
        <authorList>
            <person name="Copeland A."/>
            <person name="Zeytun A."/>
            <person name="Yassawong M."/>
            <person name="Nolan M."/>
            <person name="Lucas S."/>
            <person name="Hammon N."/>
            <person name="Deshpande S."/>
            <person name="Cheng J.F."/>
            <person name="Han C."/>
            <person name="Tapia R."/>
            <person name="Goodwin L.A."/>
            <person name="Pitluck S."/>
            <person name="Mavromatis K."/>
            <person name="Liolios K."/>
            <person name="Pagani I."/>
            <person name="Ivanova N."/>
            <person name="Mikhailova N."/>
            <person name="Pati A."/>
            <person name="Chen A."/>
            <person name="Palaniappan K."/>
            <person name="Land M."/>
            <person name="Hauser L."/>
            <person name="Jeffries C.D."/>
            <person name="Brambilla E.M."/>
            <person name="Rohde M."/>
            <person name="Sikorski J."/>
            <person name="Pukall R."/>
            <person name="Goker M."/>
            <person name="Detter J.C."/>
            <person name="Woyke T."/>
            <person name="Bristow J."/>
            <person name="Eisen J.A."/>
            <person name="Markowitz V."/>
            <person name="Hugenholtz P."/>
            <person name="Kyrpides N.C."/>
            <person name="Klenk H.P."/>
            <person name="Lapidus A."/>
        </authorList>
    </citation>
    <scope>NUCLEOTIDE SEQUENCE [LARGE SCALE GENOMIC DNA]</scope>
    <source>
        <strain evidence="14">ATCC 35074 / DSM 20540 / JCM 6276 / NBRC 101906 / NCIMB 13154 / VKM Ac-1939 / CCM 2703 / MRP</strain>
    </source>
</reference>
<dbReference type="SUPFAM" id="SSF53218">
    <property type="entry name" value="Molybdenum cofactor biosynthesis proteins"/>
    <property type="match status" value="1"/>
</dbReference>
<reference evidence="14" key="1">
    <citation type="submission" date="2011-02" db="EMBL/GenBank/DDBJ databases">
        <title>The complete sequence of chromosome of Deinococcus proteolyticus DSM 20540.</title>
        <authorList>
            <consortium name="US DOE Joint Genome Institute (JGI-PGF)"/>
            <person name="Lucas S."/>
            <person name="Copeland A."/>
            <person name="Lapidus A."/>
            <person name="Bruce D."/>
            <person name="Goodwin L."/>
            <person name="Pitluck S."/>
            <person name="Kyrpides N."/>
            <person name="Mavromatis K."/>
            <person name="Pagani I."/>
            <person name="Ivanova N."/>
            <person name="Ovchinnikova G."/>
            <person name="Zeytun A."/>
            <person name="Detter J.C."/>
            <person name="Han C."/>
            <person name="Land M."/>
            <person name="Hauser L."/>
            <person name="Markowitz V."/>
            <person name="Cheng J.-F."/>
            <person name="Hugenholtz P."/>
            <person name="Woyke T."/>
            <person name="Wu D."/>
            <person name="Pukall R."/>
            <person name="Steenblock K."/>
            <person name="Brambilla E."/>
            <person name="Klenk H.-P."/>
            <person name="Eisen J.A."/>
        </authorList>
    </citation>
    <scope>NUCLEOTIDE SEQUENCE [LARGE SCALE GENOMIC DNA]</scope>
    <source>
        <strain evidence="14">ATCC 35074 / DSM 20540 / JCM 6276 / NBRC 101906 / NCIMB 13154 / VKM Ac-1939 / CCM 2703 / MRP</strain>
    </source>
</reference>
<dbReference type="InterPro" id="IPR001453">
    <property type="entry name" value="MoaB/Mog_dom"/>
</dbReference>
<dbReference type="KEGG" id="dpt:Deipr_0170"/>
<dbReference type="EC" id="2.10.1.1" evidence="11"/>
<evidence type="ECO:0000256" key="6">
    <source>
        <dbReference type="ARBA" id="ARBA00022679"/>
    </source>
</evidence>
<dbReference type="NCBIfam" id="TIGR00177">
    <property type="entry name" value="molyb_syn"/>
    <property type="match status" value="1"/>
</dbReference>
<dbReference type="Gene3D" id="3.90.105.10">
    <property type="entry name" value="Molybdopterin biosynthesis moea protein, domain 2"/>
    <property type="match status" value="1"/>
</dbReference>
<evidence type="ECO:0000256" key="10">
    <source>
        <dbReference type="ARBA" id="ARBA00047317"/>
    </source>
</evidence>
<dbReference type="PANTHER" id="PTHR10192">
    <property type="entry name" value="MOLYBDOPTERIN BIOSYNTHESIS PROTEIN"/>
    <property type="match status" value="1"/>
</dbReference>
<name>F0RP28_DEIPM</name>
<keyword evidence="8 11" id="KW-0460">Magnesium</keyword>
<dbReference type="NCBIfam" id="NF045515">
    <property type="entry name" value="Glp_gephyrin"/>
    <property type="match status" value="1"/>
</dbReference>
<evidence type="ECO:0000256" key="7">
    <source>
        <dbReference type="ARBA" id="ARBA00022723"/>
    </source>
</evidence>
<dbReference type="Gene3D" id="2.170.190.11">
    <property type="entry name" value="Molybdopterin biosynthesis moea protein, domain 3"/>
    <property type="match status" value="1"/>
</dbReference>
<dbReference type="Proteomes" id="UP000007718">
    <property type="component" value="Chromosome"/>
</dbReference>
<dbReference type="Gene3D" id="2.40.340.10">
    <property type="entry name" value="MoeA, C-terminal, domain IV"/>
    <property type="match status" value="1"/>
</dbReference>
<dbReference type="InterPro" id="IPR005111">
    <property type="entry name" value="MoeA_C_domain_IV"/>
</dbReference>
<dbReference type="PANTHER" id="PTHR10192:SF5">
    <property type="entry name" value="GEPHYRIN"/>
    <property type="match status" value="1"/>
</dbReference>
<evidence type="ECO:0000259" key="12">
    <source>
        <dbReference type="SMART" id="SM00852"/>
    </source>
</evidence>
<dbReference type="InterPro" id="IPR036688">
    <property type="entry name" value="MoeA_C_domain_IV_sf"/>
</dbReference>
<comment type="similarity">
    <text evidence="4 11">Belongs to the MoeA family.</text>
</comment>
<dbReference type="CDD" id="cd00887">
    <property type="entry name" value="MoeA"/>
    <property type="match status" value="1"/>
</dbReference>
<evidence type="ECO:0000256" key="1">
    <source>
        <dbReference type="ARBA" id="ARBA00001946"/>
    </source>
</evidence>
<dbReference type="Pfam" id="PF00994">
    <property type="entry name" value="MoCF_biosynth"/>
    <property type="match status" value="1"/>
</dbReference>
<evidence type="ECO:0000256" key="5">
    <source>
        <dbReference type="ARBA" id="ARBA00022505"/>
    </source>
</evidence>
<gene>
    <name evidence="13" type="ordered locus">Deipr_0170</name>
</gene>
<keyword evidence="14" id="KW-1185">Reference proteome</keyword>
<evidence type="ECO:0000256" key="11">
    <source>
        <dbReference type="RuleBase" id="RU365090"/>
    </source>
</evidence>
<keyword evidence="7 11" id="KW-0479">Metal-binding</keyword>
<feature type="domain" description="MoaB/Mog" evidence="12">
    <location>
        <begin position="195"/>
        <end position="331"/>
    </location>
</feature>
<comment type="function">
    <text evidence="2 11">Catalyzes the insertion of molybdate into adenylated molybdopterin with the concomitant release of AMP.</text>
</comment>
<protein>
    <recommendedName>
        <fullName evidence="11">Molybdopterin molybdenumtransferase</fullName>
        <ecNumber evidence="11">2.10.1.1</ecNumber>
    </recommendedName>
</protein>
<dbReference type="GO" id="GO:0061599">
    <property type="term" value="F:molybdopterin molybdotransferase activity"/>
    <property type="evidence" value="ECO:0007669"/>
    <property type="project" value="UniProtKB-UniRule"/>
</dbReference>
<sequence length="405" mass="42507">MTPTDPASLPGKFAQFVMLEEAQAAVRSALPQPGSEWVAPAQAFGRRLAQPLRAGVAHPSATESALDGIAARAADTLGAAAQAPVTLRVVGESRAGQPFAGEVKAGECVRIYTGAPLPPGADAICPVEQLEFMAGEAEVRLLTPARVEDVRHLGDDFAPGDELLPAGVRLTPARVALAVAGGHAQLPVLRRPRVALLSTGDEVKAPGTPLEPGEVYDSNRYGLHGLLLECGAEVLDLGHAPDDVDELAARLDTVGGADLLLTSGGVSMGRYDFMRDLLLERGEVTFWKIRLRPGGPTLLGRWNGLSVLGLPGNPVSSLVVFELLVRPALTGQQLRGTRLRAGAPFASAGQKTAFWRGEVRGGEVVPYPKQSSGVLRSLSDARVLVRVDPGQAPVAGDEVEVLWLD</sequence>
<dbReference type="GO" id="GO:0006777">
    <property type="term" value="P:Mo-molybdopterin cofactor biosynthetic process"/>
    <property type="evidence" value="ECO:0007669"/>
    <property type="project" value="UniProtKB-UniRule"/>
</dbReference>
<dbReference type="SMART" id="SM00852">
    <property type="entry name" value="MoCF_biosynth"/>
    <property type="match status" value="1"/>
</dbReference>
<dbReference type="Pfam" id="PF03453">
    <property type="entry name" value="MoeA_N"/>
    <property type="match status" value="1"/>
</dbReference>
<accession>F0RP28</accession>
<dbReference type="InterPro" id="IPR036135">
    <property type="entry name" value="MoeA_linker/N_sf"/>
</dbReference>
<dbReference type="AlphaFoldDB" id="F0RP28"/>
<dbReference type="GO" id="GO:0046872">
    <property type="term" value="F:metal ion binding"/>
    <property type="evidence" value="ECO:0007669"/>
    <property type="project" value="UniProtKB-UniRule"/>
</dbReference>
<keyword evidence="9 11" id="KW-0501">Molybdenum cofactor biosynthesis</keyword>
<evidence type="ECO:0000256" key="9">
    <source>
        <dbReference type="ARBA" id="ARBA00023150"/>
    </source>
</evidence>
<dbReference type="EMBL" id="CP002536">
    <property type="protein sequence ID" value="ADY25343.1"/>
    <property type="molecule type" value="Genomic_DNA"/>
</dbReference>
<evidence type="ECO:0000313" key="13">
    <source>
        <dbReference type="EMBL" id="ADY25343.1"/>
    </source>
</evidence>
<comment type="cofactor">
    <cofactor evidence="1 11">
        <name>Mg(2+)</name>
        <dbReference type="ChEBI" id="CHEBI:18420"/>
    </cofactor>
</comment>
<dbReference type="HOGENOM" id="CLU_010186_7_0_0"/>
<proteinExistence type="inferred from homology"/>
<keyword evidence="5 11" id="KW-0500">Molybdenum</keyword>
<comment type="catalytic activity">
    <reaction evidence="10">
        <text>adenylyl-molybdopterin + molybdate = Mo-molybdopterin + AMP + H(+)</text>
        <dbReference type="Rhea" id="RHEA:35047"/>
        <dbReference type="ChEBI" id="CHEBI:15378"/>
        <dbReference type="ChEBI" id="CHEBI:36264"/>
        <dbReference type="ChEBI" id="CHEBI:62727"/>
        <dbReference type="ChEBI" id="CHEBI:71302"/>
        <dbReference type="ChEBI" id="CHEBI:456215"/>
        <dbReference type="EC" id="2.10.1.1"/>
    </reaction>
</comment>